<proteinExistence type="predicted"/>
<keyword evidence="1" id="KW-1133">Transmembrane helix</keyword>
<evidence type="ECO:0000256" key="1">
    <source>
        <dbReference type="SAM" id="Phobius"/>
    </source>
</evidence>
<name>A0A915IF81_ROMCU</name>
<dbReference type="AlphaFoldDB" id="A0A915IF81"/>
<keyword evidence="1" id="KW-0472">Membrane</keyword>
<sequence length="164" mass="18200">MTWKAMAIGVGVPIIGLVLDVWDFKNSWENYQNGAQSALAVYELVTAGVFIATSFASLAIGILILAGFTVVPVIGWIIYAVATVPYIAGHIWKIIDDPEAFKKFFSTLWDSFLSIPEFLSHPIKFLESQQAEDAKHVVNVALQIMEDNTMIQNVFSTPTCRENM</sequence>
<keyword evidence="1" id="KW-0812">Transmembrane</keyword>
<reference evidence="3" key="1">
    <citation type="submission" date="2022-11" db="UniProtKB">
        <authorList>
            <consortium name="WormBaseParasite"/>
        </authorList>
    </citation>
    <scope>IDENTIFICATION</scope>
</reference>
<evidence type="ECO:0000313" key="2">
    <source>
        <dbReference type="Proteomes" id="UP000887565"/>
    </source>
</evidence>
<organism evidence="2 3">
    <name type="scientific">Romanomermis culicivorax</name>
    <name type="common">Nematode worm</name>
    <dbReference type="NCBI Taxonomy" id="13658"/>
    <lineage>
        <taxon>Eukaryota</taxon>
        <taxon>Metazoa</taxon>
        <taxon>Ecdysozoa</taxon>
        <taxon>Nematoda</taxon>
        <taxon>Enoplea</taxon>
        <taxon>Dorylaimia</taxon>
        <taxon>Mermithida</taxon>
        <taxon>Mermithoidea</taxon>
        <taxon>Mermithidae</taxon>
        <taxon>Romanomermis</taxon>
    </lineage>
</organism>
<feature type="transmembrane region" description="Helical" evidence="1">
    <location>
        <begin position="6"/>
        <end position="24"/>
    </location>
</feature>
<dbReference type="Proteomes" id="UP000887565">
    <property type="component" value="Unplaced"/>
</dbReference>
<accession>A0A915IF81</accession>
<evidence type="ECO:0000313" key="3">
    <source>
        <dbReference type="WBParaSite" id="nRc.2.0.1.t11881-RA"/>
    </source>
</evidence>
<feature type="transmembrane region" description="Helical" evidence="1">
    <location>
        <begin position="44"/>
        <end position="68"/>
    </location>
</feature>
<protein>
    <submittedName>
        <fullName evidence="3">Uncharacterized protein</fullName>
    </submittedName>
</protein>
<dbReference type="WBParaSite" id="nRc.2.0.1.t11881-RA">
    <property type="protein sequence ID" value="nRc.2.0.1.t11881-RA"/>
    <property type="gene ID" value="nRc.2.0.1.g11881"/>
</dbReference>
<keyword evidence="2" id="KW-1185">Reference proteome</keyword>
<feature type="transmembrane region" description="Helical" evidence="1">
    <location>
        <begin position="74"/>
        <end position="95"/>
    </location>
</feature>